<comment type="caution">
    <text evidence="4">The sequence shown here is derived from an EMBL/GenBank/DDBJ whole genome shotgun (WGS) entry which is preliminary data.</text>
</comment>
<keyword evidence="2" id="KW-0234">DNA repair</keyword>
<evidence type="ECO:0000256" key="2">
    <source>
        <dbReference type="ARBA" id="ARBA00023204"/>
    </source>
</evidence>
<reference evidence="4 5" key="1">
    <citation type="submission" date="2024-08" db="EMBL/GenBank/DDBJ databases">
        <title>Gnathostoma spinigerum genome.</title>
        <authorList>
            <person name="Gonzalez-Bertolin B."/>
            <person name="Monzon S."/>
            <person name="Zaballos A."/>
            <person name="Jimenez P."/>
            <person name="Dekumyoy P."/>
            <person name="Varona S."/>
            <person name="Cuesta I."/>
            <person name="Sumanam S."/>
            <person name="Adisakwattana P."/>
            <person name="Gasser R.B."/>
            <person name="Hernandez-Gonzalez A."/>
            <person name="Young N.D."/>
            <person name="Perteguer M.J."/>
        </authorList>
    </citation>
    <scope>NUCLEOTIDE SEQUENCE [LARGE SCALE GENOMIC DNA]</scope>
    <source>
        <strain evidence="4">AL3</strain>
        <tissue evidence="4">Liver</tissue>
    </source>
</reference>
<protein>
    <recommendedName>
        <fullName evidence="3">DisA/LigA helix-hairpin-helix motif domain-containing protein</fullName>
    </recommendedName>
</protein>
<dbReference type="InterPro" id="IPR004579">
    <property type="entry name" value="ERCC1/RAD10/SWI10"/>
</dbReference>
<evidence type="ECO:0000313" key="4">
    <source>
        <dbReference type="EMBL" id="MFH4984933.1"/>
    </source>
</evidence>
<dbReference type="GO" id="GO:0006281">
    <property type="term" value="P:DNA repair"/>
    <property type="evidence" value="ECO:0007669"/>
    <property type="project" value="UniProtKB-KW"/>
</dbReference>
<organism evidence="4 5">
    <name type="scientific">Gnathostoma spinigerum</name>
    <dbReference type="NCBI Taxonomy" id="75299"/>
    <lineage>
        <taxon>Eukaryota</taxon>
        <taxon>Metazoa</taxon>
        <taxon>Ecdysozoa</taxon>
        <taxon>Nematoda</taxon>
        <taxon>Chromadorea</taxon>
        <taxon>Rhabditida</taxon>
        <taxon>Spirurina</taxon>
        <taxon>Gnathostomatomorpha</taxon>
        <taxon>Gnathostomatoidea</taxon>
        <taxon>Gnathostomatidae</taxon>
        <taxon>Gnathostoma</taxon>
    </lineage>
</organism>
<evidence type="ECO:0000259" key="3">
    <source>
        <dbReference type="Pfam" id="PF12826"/>
    </source>
</evidence>
<dbReference type="Gene3D" id="1.10.150.20">
    <property type="entry name" value="5' to 3' exonuclease, C-terminal subdomain"/>
    <property type="match status" value="1"/>
</dbReference>
<dbReference type="SUPFAM" id="SSF47781">
    <property type="entry name" value="RuvA domain 2-like"/>
    <property type="match status" value="1"/>
</dbReference>
<keyword evidence="1" id="KW-0227">DNA damage</keyword>
<dbReference type="InterPro" id="IPR010994">
    <property type="entry name" value="RuvA_2-like"/>
</dbReference>
<dbReference type="Pfam" id="PF12826">
    <property type="entry name" value="HHH_2"/>
    <property type="match status" value="1"/>
</dbReference>
<dbReference type="AlphaFoldDB" id="A0ABD6EYV0"/>
<proteinExistence type="predicted"/>
<dbReference type="Proteomes" id="UP001608902">
    <property type="component" value="Unassembled WGS sequence"/>
</dbReference>
<dbReference type="PANTHER" id="PTHR12749:SF0">
    <property type="entry name" value="DNA EXCISION REPAIR PROTEIN ERCC-1"/>
    <property type="match status" value="1"/>
</dbReference>
<name>A0ABD6EYV0_9BILA</name>
<feature type="domain" description="DisA/LigA helix-hairpin-helix motif" evidence="3">
    <location>
        <begin position="9"/>
        <end position="62"/>
    </location>
</feature>
<dbReference type="EMBL" id="JBGFUD010023783">
    <property type="protein sequence ID" value="MFH4984933.1"/>
    <property type="molecule type" value="Genomic_DNA"/>
</dbReference>
<accession>A0ABD6EYV0</accession>
<keyword evidence="5" id="KW-1185">Reference proteome</keyword>
<dbReference type="PANTHER" id="PTHR12749">
    <property type="entry name" value="EXCISION REPAIR CROSS-COMPLEMENTING 1 ERCC1"/>
    <property type="match status" value="1"/>
</dbReference>
<sequence length="75" mass="8162">MLQRAVEFLSGIRAVTVSDAQRLIGTFGSIRAIALADVETLLLCPGLGPVKAENIHKFFRTPFRKNTSLVTSVCD</sequence>
<evidence type="ECO:0000313" key="5">
    <source>
        <dbReference type="Proteomes" id="UP001608902"/>
    </source>
</evidence>
<dbReference type="InterPro" id="IPR041663">
    <property type="entry name" value="DisA/LigA_HHH"/>
</dbReference>
<evidence type="ECO:0000256" key="1">
    <source>
        <dbReference type="ARBA" id="ARBA00022763"/>
    </source>
</evidence>
<gene>
    <name evidence="4" type="ORF">AB6A40_011642</name>
</gene>